<dbReference type="SUPFAM" id="SSF46785">
    <property type="entry name" value="Winged helix' DNA-binding domain"/>
    <property type="match status" value="1"/>
</dbReference>
<evidence type="ECO:0000313" key="5">
    <source>
        <dbReference type="EMBL" id="GGB72825.1"/>
    </source>
</evidence>
<dbReference type="InterPro" id="IPR000524">
    <property type="entry name" value="Tscrpt_reg_HTH_GntR"/>
</dbReference>
<keyword evidence="6" id="KW-1185">Reference proteome</keyword>
<dbReference type="PANTHER" id="PTHR43537:SF5">
    <property type="entry name" value="UXU OPERON TRANSCRIPTIONAL REGULATOR"/>
    <property type="match status" value="1"/>
</dbReference>
<protein>
    <recommendedName>
        <fullName evidence="4">HTH gntR-type domain-containing protein</fullName>
    </recommendedName>
</protein>
<keyword evidence="3" id="KW-0804">Transcription</keyword>
<dbReference type="Pfam" id="PF00392">
    <property type="entry name" value="GntR"/>
    <property type="match status" value="1"/>
</dbReference>
<evidence type="ECO:0000313" key="6">
    <source>
        <dbReference type="Proteomes" id="UP000614261"/>
    </source>
</evidence>
<accession>A0ABQ1JQB2</accession>
<dbReference type="PANTHER" id="PTHR43537">
    <property type="entry name" value="TRANSCRIPTIONAL REGULATOR, GNTR FAMILY"/>
    <property type="match status" value="1"/>
</dbReference>
<dbReference type="Proteomes" id="UP000614261">
    <property type="component" value="Unassembled WGS sequence"/>
</dbReference>
<comment type="caution">
    <text evidence="5">The sequence shown here is derived from an EMBL/GenBank/DDBJ whole genome shotgun (WGS) entry which is preliminary data.</text>
</comment>
<dbReference type="SMART" id="SM00345">
    <property type="entry name" value="HTH_GNTR"/>
    <property type="match status" value="1"/>
</dbReference>
<proteinExistence type="predicted"/>
<sequence>MSPAHVIEPTYEAIRRRLMQGHWPPGTRLEASKIADQLHVSVTPVRDSLYRLAGERMVDFEHGEGFHVPRMTESALRNMLELHLVLILAAVATQSSSPIAPLDGENDSSDGFGSLFREIARRSGNTELTIAVTGLGDRLLPIRIADVAVLDDTAEELGRLETALSGSGGLPEIRMVLLHYHERRARQADAYIRHITG</sequence>
<gene>
    <name evidence="5" type="ORF">GCM10010833_30010</name>
</gene>
<keyword evidence="1" id="KW-0805">Transcription regulation</keyword>
<dbReference type="EMBL" id="BMGD01000006">
    <property type="protein sequence ID" value="GGB72825.1"/>
    <property type="molecule type" value="Genomic_DNA"/>
</dbReference>
<evidence type="ECO:0000256" key="2">
    <source>
        <dbReference type="ARBA" id="ARBA00023125"/>
    </source>
</evidence>
<feature type="domain" description="HTH gntR-type" evidence="4">
    <location>
        <begin position="4"/>
        <end position="71"/>
    </location>
</feature>
<keyword evidence="2" id="KW-0238">DNA-binding</keyword>
<dbReference type="RefSeq" id="WP_188515265.1">
    <property type="nucleotide sequence ID" value="NZ_BMGD01000006.1"/>
</dbReference>
<name>A0ABQ1JQB2_9SPHN</name>
<organism evidence="5 6">
    <name type="scientific">Blastomonas aquatica</name>
    <dbReference type="NCBI Taxonomy" id="1510276"/>
    <lineage>
        <taxon>Bacteria</taxon>
        <taxon>Pseudomonadati</taxon>
        <taxon>Pseudomonadota</taxon>
        <taxon>Alphaproteobacteria</taxon>
        <taxon>Sphingomonadales</taxon>
        <taxon>Sphingomonadaceae</taxon>
        <taxon>Blastomonas</taxon>
    </lineage>
</organism>
<evidence type="ECO:0000259" key="4">
    <source>
        <dbReference type="PROSITE" id="PS50949"/>
    </source>
</evidence>
<evidence type="ECO:0000256" key="3">
    <source>
        <dbReference type="ARBA" id="ARBA00023163"/>
    </source>
</evidence>
<dbReference type="PROSITE" id="PS50949">
    <property type="entry name" value="HTH_GNTR"/>
    <property type="match status" value="1"/>
</dbReference>
<reference evidence="6" key="1">
    <citation type="journal article" date="2019" name="Int. J. Syst. Evol. Microbiol.">
        <title>The Global Catalogue of Microorganisms (GCM) 10K type strain sequencing project: providing services to taxonomists for standard genome sequencing and annotation.</title>
        <authorList>
            <consortium name="The Broad Institute Genomics Platform"/>
            <consortium name="The Broad Institute Genome Sequencing Center for Infectious Disease"/>
            <person name="Wu L."/>
            <person name="Ma J."/>
        </authorList>
    </citation>
    <scope>NUCLEOTIDE SEQUENCE [LARGE SCALE GENOMIC DNA]</scope>
    <source>
        <strain evidence="6">CGMCC 1.12851</strain>
    </source>
</reference>
<dbReference type="Gene3D" id="1.10.10.10">
    <property type="entry name" value="Winged helix-like DNA-binding domain superfamily/Winged helix DNA-binding domain"/>
    <property type="match status" value="1"/>
</dbReference>
<dbReference type="InterPro" id="IPR036388">
    <property type="entry name" value="WH-like_DNA-bd_sf"/>
</dbReference>
<dbReference type="InterPro" id="IPR036390">
    <property type="entry name" value="WH_DNA-bd_sf"/>
</dbReference>
<evidence type="ECO:0000256" key="1">
    <source>
        <dbReference type="ARBA" id="ARBA00023015"/>
    </source>
</evidence>